<keyword evidence="2" id="KW-1003">Cell membrane</keyword>
<evidence type="ECO:0000256" key="6">
    <source>
        <dbReference type="ARBA" id="ARBA00023136"/>
    </source>
</evidence>
<gene>
    <name evidence="8" type="ORF">IPP15_15565</name>
</gene>
<keyword evidence="4 7" id="KW-0812">Transmembrane</keyword>
<name>A0A9D7SV35_9BACT</name>
<evidence type="ECO:0000256" key="3">
    <source>
        <dbReference type="ARBA" id="ARBA00022679"/>
    </source>
</evidence>
<dbReference type="PANTHER" id="PTHR30589">
    <property type="entry name" value="PROLIPOPROTEIN DIACYLGLYCERYL TRANSFERASE"/>
    <property type="match status" value="1"/>
</dbReference>
<sequence>MYPDLSYFFHDLFGSDPDNGLSVLKTFGVLLILAFIASAYVLKLEVKRKEEEGLLQASTEKIKVGFPATWQQIAQNALFGFIIGFKLPYIIQHFEQFKPDPASILLSAKGTLIWGILSAAFFGFLKYWDHKKQQLPKPQIQEVLVRPDQRIGDITILAAISGLVGARLFSIIESTENIKAFIKNPLDQLLSGSGLAIYGGLILAFIMVYLYVKRNGLKPIHMMDAAAPAMIMGYAVGRIGCQLSGDGDWGIVNTHPQPSWWFLPDWMWSFDYPHNVLNDGIQIEGCLWHYCKHLGEGVYPTPFYETIFAFTIFGILWSLRKRIKIPGIIFFIYVLLNGIERFFIEKIRTNPDIDIFGIQATQAEYIAFMLIVSGIVGIVWLYVKREQSVIK</sequence>
<organism evidence="8 9">
    <name type="scientific">Candidatus Opimibacter skivensis</name>
    <dbReference type="NCBI Taxonomy" id="2982028"/>
    <lineage>
        <taxon>Bacteria</taxon>
        <taxon>Pseudomonadati</taxon>
        <taxon>Bacteroidota</taxon>
        <taxon>Saprospiria</taxon>
        <taxon>Saprospirales</taxon>
        <taxon>Saprospiraceae</taxon>
        <taxon>Candidatus Opimibacter</taxon>
    </lineage>
</organism>
<evidence type="ECO:0000256" key="4">
    <source>
        <dbReference type="ARBA" id="ARBA00022692"/>
    </source>
</evidence>
<keyword evidence="5 7" id="KW-1133">Transmembrane helix</keyword>
<dbReference type="AlphaFoldDB" id="A0A9D7SV35"/>
<comment type="caution">
    <text evidence="8">The sequence shown here is derived from an EMBL/GenBank/DDBJ whole genome shotgun (WGS) entry which is preliminary data.</text>
</comment>
<dbReference type="GO" id="GO:0008961">
    <property type="term" value="F:phosphatidylglycerol-prolipoprotein diacylglyceryl transferase activity"/>
    <property type="evidence" value="ECO:0007669"/>
    <property type="project" value="InterPro"/>
</dbReference>
<evidence type="ECO:0000256" key="5">
    <source>
        <dbReference type="ARBA" id="ARBA00022989"/>
    </source>
</evidence>
<evidence type="ECO:0000313" key="8">
    <source>
        <dbReference type="EMBL" id="MBK9983763.1"/>
    </source>
</evidence>
<reference evidence="8 9" key="1">
    <citation type="submission" date="2020-10" db="EMBL/GenBank/DDBJ databases">
        <title>Connecting structure to function with the recovery of over 1000 high-quality activated sludge metagenome-assembled genomes encoding full-length rRNA genes using long-read sequencing.</title>
        <authorList>
            <person name="Singleton C.M."/>
            <person name="Petriglieri F."/>
            <person name="Kristensen J.M."/>
            <person name="Kirkegaard R.H."/>
            <person name="Michaelsen T.Y."/>
            <person name="Andersen M.H."/>
            <person name="Karst S.M."/>
            <person name="Dueholm M.S."/>
            <person name="Nielsen P.H."/>
            <person name="Albertsen M."/>
        </authorList>
    </citation>
    <scope>NUCLEOTIDE SEQUENCE [LARGE SCALE GENOMIC DNA]</scope>
    <source>
        <strain evidence="8">Ribe_18-Q3-R11-54_MAXAC.273</strain>
    </source>
</reference>
<dbReference type="GO" id="GO:0005886">
    <property type="term" value="C:plasma membrane"/>
    <property type="evidence" value="ECO:0007669"/>
    <property type="project" value="InterPro"/>
</dbReference>
<evidence type="ECO:0000256" key="7">
    <source>
        <dbReference type="SAM" id="Phobius"/>
    </source>
</evidence>
<protein>
    <submittedName>
        <fullName evidence="8">Prolipoprotein diacylglyceryl transferase</fullName>
    </submittedName>
</protein>
<feature type="transmembrane region" description="Helical" evidence="7">
    <location>
        <begin position="365"/>
        <end position="383"/>
    </location>
</feature>
<feature type="transmembrane region" description="Helical" evidence="7">
    <location>
        <begin position="325"/>
        <end position="344"/>
    </location>
</feature>
<evidence type="ECO:0000256" key="1">
    <source>
        <dbReference type="ARBA" id="ARBA00007150"/>
    </source>
</evidence>
<dbReference type="InterPro" id="IPR001640">
    <property type="entry name" value="Lgt"/>
</dbReference>
<feature type="transmembrane region" description="Helical" evidence="7">
    <location>
        <begin position="192"/>
        <end position="212"/>
    </location>
</feature>
<proteinExistence type="inferred from homology"/>
<evidence type="ECO:0000313" key="9">
    <source>
        <dbReference type="Proteomes" id="UP000808337"/>
    </source>
</evidence>
<keyword evidence="3 8" id="KW-0808">Transferase</keyword>
<feature type="transmembrane region" description="Helical" evidence="7">
    <location>
        <begin position="73"/>
        <end position="91"/>
    </location>
</feature>
<dbReference type="EMBL" id="JADKGY010000025">
    <property type="protein sequence ID" value="MBK9983763.1"/>
    <property type="molecule type" value="Genomic_DNA"/>
</dbReference>
<dbReference type="GO" id="GO:0042158">
    <property type="term" value="P:lipoprotein biosynthetic process"/>
    <property type="evidence" value="ECO:0007669"/>
    <property type="project" value="InterPro"/>
</dbReference>
<evidence type="ECO:0000256" key="2">
    <source>
        <dbReference type="ARBA" id="ARBA00022475"/>
    </source>
</evidence>
<feature type="transmembrane region" description="Helical" evidence="7">
    <location>
        <begin position="20"/>
        <end position="42"/>
    </location>
</feature>
<comment type="similarity">
    <text evidence="1">Belongs to the Lgt family.</text>
</comment>
<feature type="transmembrane region" description="Helical" evidence="7">
    <location>
        <begin position="111"/>
        <end position="128"/>
    </location>
</feature>
<dbReference type="Pfam" id="PF01790">
    <property type="entry name" value="LGT"/>
    <property type="match status" value="1"/>
</dbReference>
<accession>A0A9D7SV35</accession>
<dbReference type="PANTHER" id="PTHR30589:SF0">
    <property type="entry name" value="PHOSPHATIDYLGLYCEROL--PROLIPOPROTEIN DIACYLGLYCERYL TRANSFERASE"/>
    <property type="match status" value="1"/>
</dbReference>
<feature type="transmembrane region" description="Helical" evidence="7">
    <location>
        <begin position="302"/>
        <end position="319"/>
    </location>
</feature>
<keyword evidence="6 7" id="KW-0472">Membrane</keyword>
<dbReference type="Proteomes" id="UP000808337">
    <property type="component" value="Unassembled WGS sequence"/>
</dbReference>